<proteinExistence type="predicted"/>
<sequence>MVTIVGTPVIYLDLFLFHKCMYIIIIT</sequence>
<name>A0A0K2VHT1_LEPSM</name>
<dbReference type="EMBL" id="HACA01032623">
    <property type="protein sequence ID" value="CDW49984.1"/>
    <property type="molecule type" value="Transcribed_RNA"/>
</dbReference>
<evidence type="ECO:0000313" key="1">
    <source>
        <dbReference type="EMBL" id="CDW49984.1"/>
    </source>
</evidence>
<organism evidence="1">
    <name type="scientific">Lepeophtheirus salmonis</name>
    <name type="common">Salmon louse</name>
    <name type="synonym">Caligus salmonis</name>
    <dbReference type="NCBI Taxonomy" id="72036"/>
    <lineage>
        <taxon>Eukaryota</taxon>
        <taxon>Metazoa</taxon>
        <taxon>Ecdysozoa</taxon>
        <taxon>Arthropoda</taxon>
        <taxon>Crustacea</taxon>
        <taxon>Multicrustacea</taxon>
        <taxon>Hexanauplia</taxon>
        <taxon>Copepoda</taxon>
        <taxon>Siphonostomatoida</taxon>
        <taxon>Caligidae</taxon>
        <taxon>Lepeophtheirus</taxon>
    </lineage>
</organism>
<accession>A0A0K2VHT1</accession>
<dbReference type="AlphaFoldDB" id="A0A0K2VHT1"/>
<protein>
    <submittedName>
        <fullName evidence="1">Uncharacterized protein</fullName>
    </submittedName>
</protein>
<reference evidence="1" key="1">
    <citation type="submission" date="2014-05" db="EMBL/GenBank/DDBJ databases">
        <authorList>
            <person name="Chronopoulou M."/>
        </authorList>
    </citation>
    <scope>NUCLEOTIDE SEQUENCE</scope>
    <source>
        <tissue evidence="1">Whole organism</tissue>
    </source>
</reference>